<dbReference type="AlphaFoldDB" id="A0A813X0V6"/>
<evidence type="ECO:0000256" key="1">
    <source>
        <dbReference type="ARBA" id="ARBA00004613"/>
    </source>
</evidence>
<evidence type="ECO:0000259" key="8">
    <source>
        <dbReference type="PROSITE" id="PS50240"/>
    </source>
</evidence>
<organism evidence="9 10">
    <name type="scientific">Brachionus calyciflorus</name>
    <dbReference type="NCBI Taxonomy" id="104777"/>
    <lineage>
        <taxon>Eukaryota</taxon>
        <taxon>Metazoa</taxon>
        <taxon>Spiralia</taxon>
        <taxon>Gnathifera</taxon>
        <taxon>Rotifera</taxon>
        <taxon>Eurotatoria</taxon>
        <taxon>Monogononta</taxon>
        <taxon>Pseudotrocha</taxon>
        <taxon>Ploima</taxon>
        <taxon>Brachionidae</taxon>
        <taxon>Brachionus</taxon>
    </lineage>
</organism>
<dbReference type="FunFam" id="2.40.10.10:FF:000054">
    <property type="entry name" value="Complement C1r subcomponent"/>
    <property type="match status" value="1"/>
</dbReference>
<evidence type="ECO:0000256" key="7">
    <source>
        <dbReference type="SAM" id="SignalP"/>
    </source>
</evidence>
<dbReference type="Proteomes" id="UP000663879">
    <property type="component" value="Unassembled WGS sequence"/>
</dbReference>
<keyword evidence="10" id="KW-1185">Reference proteome</keyword>
<reference evidence="9" key="1">
    <citation type="submission" date="2021-02" db="EMBL/GenBank/DDBJ databases">
        <authorList>
            <person name="Nowell W R."/>
        </authorList>
    </citation>
    <scope>NUCLEOTIDE SEQUENCE</scope>
    <source>
        <strain evidence="9">Ploen Becks lab</strain>
    </source>
</reference>
<dbReference type="Pfam" id="PF00089">
    <property type="entry name" value="Trypsin"/>
    <property type="match status" value="1"/>
</dbReference>
<evidence type="ECO:0000256" key="6">
    <source>
        <dbReference type="RuleBase" id="RU363034"/>
    </source>
</evidence>
<evidence type="ECO:0000256" key="4">
    <source>
        <dbReference type="ARBA" id="ARBA00023157"/>
    </source>
</evidence>
<keyword evidence="6" id="KW-0645">Protease</keyword>
<dbReference type="InterPro" id="IPR001314">
    <property type="entry name" value="Peptidase_S1A"/>
</dbReference>
<proteinExistence type="predicted"/>
<name>A0A813X0V6_9BILA</name>
<evidence type="ECO:0000256" key="2">
    <source>
        <dbReference type="ARBA" id="ARBA00022525"/>
    </source>
</evidence>
<dbReference type="EMBL" id="CAJNOC010001383">
    <property type="protein sequence ID" value="CAF0860061.1"/>
    <property type="molecule type" value="Genomic_DNA"/>
</dbReference>
<dbReference type="InterPro" id="IPR009003">
    <property type="entry name" value="Peptidase_S1_PA"/>
</dbReference>
<dbReference type="GO" id="GO:0004252">
    <property type="term" value="F:serine-type endopeptidase activity"/>
    <property type="evidence" value="ECO:0007669"/>
    <property type="project" value="InterPro"/>
</dbReference>
<dbReference type="PANTHER" id="PTHR24252:SF7">
    <property type="entry name" value="HYALIN"/>
    <property type="match status" value="1"/>
</dbReference>
<dbReference type="InterPro" id="IPR001254">
    <property type="entry name" value="Trypsin_dom"/>
</dbReference>
<comment type="caution">
    <text evidence="9">The sequence shown here is derived from an EMBL/GenBank/DDBJ whole genome shotgun (WGS) entry which is preliminary data.</text>
</comment>
<evidence type="ECO:0000313" key="9">
    <source>
        <dbReference type="EMBL" id="CAF0860061.1"/>
    </source>
</evidence>
<dbReference type="Gene3D" id="2.40.10.10">
    <property type="entry name" value="Trypsin-like serine proteases"/>
    <property type="match status" value="1"/>
</dbReference>
<dbReference type="SMART" id="SM00020">
    <property type="entry name" value="Tryp_SPc"/>
    <property type="match status" value="1"/>
</dbReference>
<dbReference type="PROSITE" id="PS00134">
    <property type="entry name" value="TRYPSIN_HIS"/>
    <property type="match status" value="1"/>
</dbReference>
<sequence length="269" mass="29332">MLQLTIFVLILTGIASGQLSQPGCGLRPLSDQQKVISGTKAIPGDWAWSVSLTNNGRHFCGGVLINEDTVVSAAHCFSGSSVINSGFRVDVGVHNRSNKEPWTQTRSFSKLYVHEKFSMTNLQYDIALIKLSSKIELNDTYAVPICIDESNPTIPELEPQSKTGWLTGWGHERYQGVLTTVKMQGSIGILTDTRCKQKYGSLYNTAVQICAGETGVNAGACQGDSGGPFVLPYNGKWYLAGLVSWGYGCGDGTVFARFNYFLDWVKARL</sequence>
<gene>
    <name evidence="9" type="ORF">OXX778_LOCUS9392</name>
</gene>
<evidence type="ECO:0000256" key="3">
    <source>
        <dbReference type="ARBA" id="ARBA00022729"/>
    </source>
</evidence>
<keyword evidence="4" id="KW-1015">Disulfide bond</keyword>
<dbReference type="FunFam" id="2.40.10.10:FF:000005">
    <property type="entry name" value="Serine protease 37"/>
    <property type="match status" value="1"/>
</dbReference>
<dbReference type="InterPro" id="IPR018114">
    <property type="entry name" value="TRYPSIN_HIS"/>
</dbReference>
<keyword evidence="3 7" id="KW-0732">Signal</keyword>
<keyword evidence="6" id="KW-0720">Serine protease</keyword>
<evidence type="ECO:0000256" key="5">
    <source>
        <dbReference type="ARBA" id="ARBA00023180"/>
    </source>
</evidence>
<dbReference type="CDD" id="cd00190">
    <property type="entry name" value="Tryp_SPc"/>
    <property type="match status" value="1"/>
</dbReference>
<dbReference type="PANTHER" id="PTHR24252">
    <property type="entry name" value="ACROSIN-RELATED"/>
    <property type="match status" value="1"/>
</dbReference>
<dbReference type="InterPro" id="IPR043504">
    <property type="entry name" value="Peptidase_S1_PA_chymotrypsin"/>
</dbReference>
<dbReference type="PROSITE" id="PS50240">
    <property type="entry name" value="TRYPSIN_DOM"/>
    <property type="match status" value="1"/>
</dbReference>
<protein>
    <recommendedName>
        <fullName evidence="8">Peptidase S1 domain-containing protein</fullName>
    </recommendedName>
</protein>
<dbReference type="PROSITE" id="PS00135">
    <property type="entry name" value="TRYPSIN_SER"/>
    <property type="match status" value="1"/>
</dbReference>
<feature type="chain" id="PRO_5032292609" description="Peptidase S1 domain-containing protein" evidence="7">
    <location>
        <begin position="18"/>
        <end position="269"/>
    </location>
</feature>
<comment type="subcellular location">
    <subcellularLocation>
        <location evidence="1">Secreted</location>
    </subcellularLocation>
</comment>
<evidence type="ECO:0000313" key="10">
    <source>
        <dbReference type="Proteomes" id="UP000663879"/>
    </source>
</evidence>
<feature type="signal peptide" evidence="7">
    <location>
        <begin position="1"/>
        <end position="17"/>
    </location>
</feature>
<dbReference type="OrthoDB" id="10059102at2759"/>
<accession>A0A813X0V6</accession>
<keyword evidence="5" id="KW-0325">Glycoprotein</keyword>
<dbReference type="GO" id="GO:0005576">
    <property type="term" value="C:extracellular region"/>
    <property type="evidence" value="ECO:0007669"/>
    <property type="project" value="UniProtKB-SubCell"/>
</dbReference>
<feature type="domain" description="Peptidase S1" evidence="8">
    <location>
        <begin position="35"/>
        <end position="269"/>
    </location>
</feature>
<dbReference type="GO" id="GO:0006508">
    <property type="term" value="P:proteolysis"/>
    <property type="evidence" value="ECO:0007669"/>
    <property type="project" value="UniProtKB-KW"/>
</dbReference>
<dbReference type="PRINTS" id="PR00722">
    <property type="entry name" value="CHYMOTRYPSIN"/>
</dbReference>
<keyword evidence="2" id="KW-0964">Secreted</keyword>
<dbReference type="InterPro" id="IPR033116">
    <property type="entry name" value="TRYPSIN_SER"/>
</dbReference>
<dbReference type="SUPFAM" id="SSF50494">
    <property type="entry name" value="Trypsin-like serine proteases"/>
    <property type="match status" value="1"/>
</dbReference>
<keyword evidence="6" id="KW-0378">Hydrolase</keyword>